<feature type="transmembrane region" description="Helical" evidence="1">
    <location>
        <begin position="42"/>
        <end position="62"/>
    </location>
</feature>
<keyword evidence="1" id="KW-1133">Transmembrane helix</keyword>
<feature type="transmembrane region" description="Helical" evidence="1">
    <location>
        <begin position="172"/>
        <end position="193"/>
    </location>
</feature>
<protein>
    <submittedName>
        <fullName evidence="2">GAP family protein</fullName>
    </submittedName>
</protein>
<dbReference type="Proteomes" id="UP000664385">
    <property type="component" value="Unassembled WGS sequence"/>
</dbReference>
<evidence type="ECO:0000313" key="2">
    <source>
        <dbReference type="EMBL" id="MBN8206249.1"/>
    </source>
</evidence>
<feature type="transmembrane region" description="Helical" evidence="1">
    <location>
        <begin position="135"/>
        <end position="160"/>
    </location>
</feature>
<evidence type="ECO:0000313" key="3">
    <source>
        <dbReference type="Proteomes" id="UP000664385"/>
    </source>
</evidence>
<keyword evidence="1" id="KW-0812">Transmembrane</keyword>
<comment type="caution">
    <text evidence="2">The sequence shown here is derived from an EMBL/GenBank/DDBJ whole genome shotgun (WGS) entry which is preliminary data.</text>
</comment>
<accession>A0A939DWE8</accession>
<dbReference type="InterPro" id="IPR021315">
    <property type="entry name" value="Gap/Sap"/>
</dbReference>
<gene>
    <name evidence="2" type="ORF">JF543_09800</name>
</gene>
<feature type="transmembrane region" description="Helical" evidence="1">
    <location>
        <begin position="74"/>
        <end position="95"/>
    </location>
</feature>
<dbReference type="AlphaFoldDB" id="A0A939DWE8"/>
<name>A0A939DWE8_9MICO</name>
<evidence type="ECO:0000256" key="1">
    <source>
        <dbReference type="SAM" id="Phobius"/>
    </source>
</evidence>
<feature type="transmembrane region" description="Helical" evidence="1">
    <location>
        <begin position="6"/>
        <end position="30"/>
    </location>
</feature>
<proteinExistence type="predicted"/>
<sequence length="237" mass="25101">MIGAVWQLIPVALGVMASPLAVLGLIGILLSRRPRRNGIAYLAGWMLSIAFLLTAGILLLVAAGDLGPYRQPGWVAVLHIVIGAICLGGAGWIYLRARRVIELVAAARTPDELAAAAPQLPRLVRSVARYTPPRSFGLGAAIFLNPMNISLVAAAALAIIHTTPGGGERVMLGLGFVVAAAAPVAVPVLIVLFRRQRAEPMLRGLRRWMLKHNGYLSAGVLSIVGVLQIVKAVQIWV</sequence>
<dbReference type="Pfam" id="PF11139">
    <property type="entry name" value="SfLAP"/>
    <property type="match status" value="1"/>
</dbReference>
<dbReference type="RefSeq" id="WP_206823916.1">
    <property type="nucleotide sequence ID" value="NZ_JAEMWU010000001.1"/>
</dbReference>
<keyword evidence="1" id="KW-0472">Membrane</keyword>
<dbReference type="EMBL" id="JAEMWU010000001">
    <property type="protein sequence ID" value="MBN8206249.1"/>
    <property type="molecule type" value="Genomic_DNA"/>
</dbReference>
<reference evidence="2" key="1">
    <citation type="submission" date="2020-12" db="EMBL/GenBank/DDBJ databases">
        <title>PHA producing bacteria isolated from mangrove.</title>
        <authorList>
            <person name="Zheng W."/>
            <person name="Yu S."/>
            <person name="Huang Y."/>
        </authorList>
    </citation>
    <scope>NUCLEOTIDE SEQUENCE</scope>
    <source>
        <strain evidence="2">GN8-5</strain>
    </source>
</reference>
<feature type="transmembrane region" description="Helical" evidence="1">
    <location>
        <begin position="214"/>
        <end position="236"/>
    </location>
</feature>
<organism evidence="2 3">
    <name type="scientific">Microbacterium esteraromaticum</name>
    <dbReference type="NCBI Taxonomy" id="57043"/>
    <lineage>
        <taxon>Bacteria</taxon>
        <taxon>Bacillati</taxon>
        <taxon>Actinomycetota</taxon>
        <taxon>Actinomycetes</taxon>
        <taxon>Micrococcales</taxon>
        <taxon>Microbacteriaceae</taxon>
        <taxon>Microbacterium</taxon>
    </lineage>
</organism>